<feature type="domain" description="Radical SAM core" evidence="10">
    <location>
        <begin position="132"/>
        <end position="361"/>
    </location>
</feature>
<dbReference type="NCBIfam" id="TIGR00089">
    <property type="entry name" value="MiaB/RimO family radical SAM methylthiotransferase"/>
    <property type="match status" value="1"/>
</dbReference>
<dbReference type="GO" id="GO:0103039">
    <property type="term" value="F:protein methylthiotransferase activity"/>
    <property type="evidence" value="ECO:0007669"/>
    <property type="project" value="UniProtKB-EC"/>
</dbReference>
<comment type="function">
    <text evidence="8">Catalyzes the methylthiolation of an aspartic acid residue of ribosomal protein uS12.</text>
</comment>
<dbReference type="SFLD" id="SFLDS00029">
    <property type="entry name" value="Radical_SAM"/>
    <property type="match status" value="1"/>
</dbReference>
<dbReference type="eggNOG" id="COG0621">
    <property type="taxonomic scope" value="Bacteria"/>
</dbReference>
<keyword evidence="6 8" id="KW-0408">Iron</keyword>
<dbReference type="PROSITE" id="PS51449">
    <property type="entry name" value="MTTASE_N"/>
    <property type="match status" value="1"/>
</dbReference>
<evidence type="ECO:0000256" key="5">
    <source>
        <dbReference type="ARBA" id="ARBA00022723"/>
    </source>
</evidence>
<dbReference type="GO" id="GO:0046872">
    <property type="term" value="F:metal ion binding"/>
    <property type="evidence" value="ECO:0007669"/>
    <property type="project" value="UniProtKB-KW"/>
</dbReference>
<feature type="binding site" evidence="8">
    <location>
        <position position="77"/>
    </location>
    <ligand>
        <name>[4Fe-4S] cluster</name>
        <dbReference type="ChEBI" id="CHEBI:49883"/>
        <label>1</label>
    </ligand>
</feature>
<dbReference type="InterPro" id="IPR005839">
    <property type="entry name" value="Methylthiotransferase"/>
</dbReference>
<dbReference type="SFLD" id="SFLDF00274">
    <property type="entry name" value="ribosomal_protein_S12_methylth"/>
    <property type="match status" value="1"/>
</dbReference>
<dbReference type="SMART" id="SM00729">
    <property type="entry name" value="Elp3"/>
    <property type="match status" value="1"/>
</dbReference>
<comment type="similarity">
    <text evidence="8">Belongs to the methylthiotransferase family. RimO subfamily.</text>
</comment>
<dbReference type="HAMAP" id="MF_01865">
    <property type="entry name" value="MTTase_RimO"/>
    <property type="match status" value="1"/>
</dbReference>
<dbReference type="GO" id="GO:0005829">
    <property type="term" value="C:cytosol"/>
    <property type="evidence" value="ECO:0007669"/>
    <property type="project" value="TreeGrafter"/>
</dbReference>
<dbReference type="InterPro" id="IPR005840">
    <property type="entry name" value="Ribosomal_uS12_MeSTrfase_RimO"/>
</dbReference>
<evidence type="ECO:0000313" key="11">
    <source>
        <dbReference type="EMBL" id="CBG40398.1"/>
    </source>
</evidence>
<keyword evidence="3 8" id="KW-0808">Transferase</keyword>
<dbReference type="Gene3D" id="2.40.50.140">
    <property type="entry name" value="Nucleic acid-binding proteins"/>
    <property type="match status" value="1"/>
</dbReference>
<protein>
    <recommendedName>
        <fullName evidence="8">Ribosomal protein uS12 methylthiotransferase RimO</fullName>
        <shortName evidence="8">uS12 MTTase</shortName>
        <shortName evidence="8">uS12 methylthiotransferase</shortName>
        <ecNumber evidence="8">2.8.4.4</ecNumber>
    </recommendedName>
    <alternativeName>
        <fullName evidence="8">Ribosomal protein uS12 (aspartate-C(3))-methylthiotransferase</fullName>
    </alternativeName>
    <alternativeName>
        <fullName evidence="8">Ribosome maturation factor RimO</fullName>
    </alternativeName>
</protein>
<dbReference type="InterPro" id="IPR020612">
    <property type="entry name" value="Methylthiotransferase_CS"/>
</dbReference>
<comment type="cofactor">
    <cofactor evidence="8">
        <name>[4Fe-4S] cluster</name>
        <dbReference type="ChEBI" id="CHEBI:49883"/>
    </cofactor>
    <text evidence="8">Binds 2 [4Fe-4S] clusters. One cluster is coordinated with 3 cysteines and an exchangeable S-adenosyl-L-methionine.</text>
</comment>
<evidence type="ECO:0000256" key="6">
    <source>
        <dbReference type="ARBA" id="ARBA00023004"/>
    </source>
</evidence>
<evidence type="ECO:0000256" key="8">
    <source>
        <dbReference type="HAMAP-Rule" id="MF_01865"/>
    </source>
</evidence>
<dbReference type="HOGENOM" id="CLU_018697_0_1_7"/>
<dbReference type="SUPFAM" id="SSF102114">
    <property type="entry name" value="Radical SAM enzymes"/>
    <property type="match status" value="1"/>
</dbReference>
<feature type="binding site" evidence="8">
    <location>
        <position position="150"/>
    </location>
    <ligand>
        <name>[4Fe-4S] cluster</name>
        <dbReference type="ChEBI" id="CHEBI:49883"/>
        <label>2</label>
        <note>4Fe-4S-S-AdoMet</note>
    </ligand>
</feature>
<feature type="binding site" evidence="8">
    <location>
        <position position="45"/>
    </location>
    <ligand>
        <name>[4Fe-4S] cluster</name>
        <dbReference type="ChEBI" id="CHEBI:49883"/>
        <label>1</label>
    </ligand>
</feature>
<keyword evidence="4 8" id="KW-0949">S-adenosyl-L-methionine</keyword>
<dbReference type="GO" id="GO:0006400">
    <property type="term" value="P:tRNA modification"/>
    <property type="evidence" value="ECO:0007669"/>
    <property type="project" value="InterPro"/>
</dbReference>
<dbReference type="PROSITE" id="PS51918">
    <property type="entry name" value="RADICAL_SAM"/>
    <property type="match status" value="1"/>
</dbReference>
<sequence>MKTLHLVSLGCTKNLVDSEVMLGVLKEYKIIDDPSSADVIIINTCGFIQSAKEESIGMILKMAQEKKEGALIVASGCLTQRYQKELREQIPEIDIITGVGDYDRIDEMIEQRRGISSDRVFLADEKKERIITGSRIHAYIKISEGCNQACSFCSIPSFKGKLKSRSIESVLKEIQNLSQRGYQDFTFIAQDSSSYLRDHGVKDGLVQLIGAIEEQGLARSARMLYLYPSTTTPHLIAVIRDSKIFQNYFDMPIQHIHAKMLKRMKRGVSKERHIELLHAMRAVPDSFVRSTIIIGHPGESEEEFAELCSFLEDFVFDRLNVFAFSSEEGSAADLMEEKIPTKIINQRIKKIEQILKKQQKRILNSMIGKQYEVLLEGKSAISEYFYSARALPWAPEVDGEILINDSELDTLALDPGYYLAQITEVRDGMIFGRVVERL</sequence>
<gene>
    <name evidence="8" type="primary">rimO</name>
    <name evidence="11" type="ordered locus">HMU11430</name>
</gene>
<dbReference type="PANTHER" id="PTHR43837:SF1">
    <property type="entry name" value="RIBOSOMAL PROTEIN US12 METHYLTHIOTRANSFERASE RIMO"/>
    <property type="match status" value="1"/>
</dbReference>
<dbReference type="InterPro" id="IPR007197">
    <property type="entry name" value="rSAM"/>
</dbReference>
<dbReference type="Proteomes" id="UP000001522">
    <property type="component" value="Chromosome"/>
</dbReference>
<keyword evidence="2 8" id="KW-0963">Cytoplasm</keyword>
<dbReference type="RefSeq" id="WP_013023467.1">
    <property type="nucleotide sequence ID" value="NC_013949.1"/>
</dbReference>
<comment type="subcellular location">
    <subcellularLocation>
        <location evidence="8">Cytoplasm</location>
    </subcellularLocation>
</comment>
<keyword evidence="1 8" id="KW-0004">4Fe-4S</keyword>
<evidence type="ECO:0000256" key="4">
    <source>
        <dbReference type="ARBA" id="ARBA00022691"/>
    </source>
</evidence>
<evidence type="ECO:0000256" key="7">
    <source>
        <dbReference type="ARBA" id="ARBA00023014"/>
    </source>
</evidence>
<dbReference type="SFLD" id="SFLDG01082">
    <property type="entry name" value="B12-binding_domain_containing"/>
    <property type="match status" value="1"/>
</dbReference>
<feature type="binding site" evidence="8">
    <location>
        <position position="11"/>
    </location>
    <ligand>
        <name>[4Fe-4S] cluster</name>
        <dbReference type="ChEBI" id="CHEBI:49883"/>
        <label>1</label>
    </ligand>
</feature>
<dbReference type="AlphaFoldDB" id="D3UIS3"/>
<dbReference type="InterPro" id="IPR013848">
    <property type="entry name" value="Methylthiotransferase_N"/>
</dbReference>
<evidence type="ECO:0000256" key="1">
    <source>
        <dbReference type="ARBA" id="ARBA00022485"/>
    </source>
</evidence>
<feature type="binding site" evidence="8">
    <location>
        <position position="153"/>
    </location>
    <ligand>
        <name>[4Fe-4S] cluster</name>
        <dbReference type="ChEBI" id="CHEBI:49883"/>
        <label>2</label>
        <note>4Fe-4S-S-AdoMet</note>
    </ligand>
</feature>
<dbReference type="InterPro" id="IPR023404">
    <property type="entry name" value="rSAM_horseshoe"/>
</dbReference>
<dbReference type="InterPro" id="IPR058240">
    <property type="entry name" value="rSAM_sf"/>
</dbReference>
<dbReference type="STRING" id="679897.HMU11430"/>
<dbReference type="GO" id="GO:0035599">
    <property type="term" value="F:aspartic acid methylthiotransferase activity"/>
    <property type="evidence" value="ECO:0007669"/>
    <property type="project" value="TreeGrafter"/>
</dbReference>
<proteinExistence type="inferred from homology"/>
<dbReference type="EC" id="2.8.4.4" evidence="8"/>
<name>D3UIS3_HELM1</name>
<evidence type="ECO:0000256" key="3">
    <source>
        <dbReference type="ARBA" id="ARBA00022679"/>
    </source>
</evidence>
<dbReference type="Pfam" id="PF00919">
    <property type="entry name" value="UPF0004"/>
    <property type="match status" value="1"/>
</dbReference>
<feature type="domain" description="MTTase N-terminal" evidence="9">
    <location>
        <begin position="2"/>
        <end position="114"/>
    </location>
</feature>
<dbReference type="NCBIfam" id="TIGR01125">
    <property type="entry name" value="30S ribosomal protein S12 methylthiotransferase RimO"/>
    <property type="match status" value="1"/>
</dbReference>
<comment type="catalytic activity">
    <reaction evidence="8">
        <text>L-aspartate(89)-[ribosomal protein uS12]-hydrogen + (sulfur carrier)-SH + AH2 + 2 S-adenosyl-L-methionine = 3-methylsulfanyl-L-aspartate(89)-[ribosomal protein uS12]-hydrogen + (sulfur carrier)-H + 5'-deoxyadenosine + L-methionine + A + S-adenosyl-L-homocysteine + 2 H(+)</text>
        <dbReference type="Rhea" id="RHEA:37087"/>
        <dbReference type="Rhea" id="RHEA-COMP:10460"/>
        <dbReference type="Rhea" id="RHEA-COMP:10461"/>
        <dbReference type="Rhea" id="RHEA-COMP:14737"/>
        <dbReference type="Rhea" id="RHEA-COMP:14739"/>
        <dbReference type="ChEBI" id="CHEBI:13193"/>
        <dbReference type="ChEBI" id="CHEBI:15378"/>
        <dbReference type="ChEBI" id="CHEBI:17319"/>
        <dbReference type="ChEBI" id="CHEBI:17499"/>
        <dbReference type="ChEBI" id="CHEBI:29917"/>
        <dbReference type="ChEBI" id="CHEBI:29961"/>
        <dbReference type="ChEBI" id="CHEBI:57844"/>
        <dbReference type="ChEBI" id="CHEBI:57856"/>
        <dbReference type="ChEBI" id="CHEBI:59789"/>
        <dbReference type="ChEBI" id="CHEBI:64428"/>
        <dbReference type="ChEBI" id="CHEBI:73599"/>
        <dbReference type="EC" id="2.8.4.4"/>
    </reaction>
</comment>
<dbReference type="GO" id="GO:0051539">
    <property type="term" value="F:4 iron, 4 sulfur cluster binding"/>
    <property type="evidence" value="ECO:0007669"/>
    <property type="project" value="UniProtKB-UniRule"/>
</dbReference>
<dbReference type="InterPro" id="IPR006638">
    <property type="entry name" value="Elp3/MiaA/NifB-like_rSAM"/>
</dbReference>
<keyword evidence="5 8" id="KW-0479">Metal-binding</keyword>
<evidence type="ECO:0000259" key="9">
    <source>
        <dbReference type="PROSITE" id="PS51449"/>
    </source>
</evidence>
<keyword evidence="12" id="KW-1185">Reference proteome</keyword>
<feature type="binding site" evidence="8">
    <location>
        <position position="146"/>
    </location>
    <ligand>
        <name>[4Fe-4S] cluster</name>
        <dbReference type="ChEBI" id="CHEBI:49883"/>
        <label>2</label>
        <note>4Fe-4S-S-AdoMet</note>
    </ligand>
</feature>
<dbReference type="InterPro" id="IPR012340">
    <property type="entry name" value="NA-bd_OB-fold"/>
</dbReference>
<dbReference type="PANTHER" id="PTHR43837">
    <property type="entry name" value="RIBOSOMAL PROTEIN S12 METHYLTHIOTRANSFERASE RIMO"/>
    <property type="match status" value="1"/>
</dbReference>
<dbReference type="InterPro" id="IPR038135">
    <property type="entry name" value="Methylthiotransferase_N_sf"/>
</dbReference>
<dbReference type="Pfam" id="PF04055">
    <property type="entry name" value="Radical_SAM"/>
    <property type="match status" value="1"/>
</dbReference>
<evidence type="ECO:0000313" key="12">
    <source>
        <dbReference type="Proteomes" id="UP000001522"/>
    </source>
</evidence>
<keyword evidence="7 8" id="KW-0411">Iron-sulfur</keyword>
<evidence type="ECO:0000259" key="10">
    <source>
        <dbReference type="PROSITE" id="PS51918"/>
    </source>
</evidence>
<dbReference type="InterPro" id="IPR002792">
    <property type="entry name" value="TRAM_dom"/>
</dbReference>
<accession>D3UIS3</accession>
<reference evidence="11 12" key="1">
    <citation type="journal article" date="2010" name="BMC Genomics">
        <title>Comparative genomics and proteomics of Helicobacter mustelae, an ulcerogenic and carcinogenic gastric pathogen.</title>
        <authorList>
            <person name="O'Toole P.W."/>
            <person name="Snelling W.J."/>
            <person name="Canchaya C."/>
            <person name="Forde B.M."/>
            <person name="Hardie K.R."/>
            <person name="Josenhans C."/>
            <person name="Graham R.L.J."/>
            <person name="McMullan G."/>
            <person name="Parkhill J."/>
            <person name="Belda E."/>
            <person name="Bentley S.D."/>
        </authorList>
    </citation>
    <scope>NUCLEOTIDE SEQUENCE [LARGE SCALE GENOMIC DNA]</scope>
    <source>
        <strain evidence="12">ATCC 43772 / LMG 18044 / NCTC 12198 / 12198</strain>
    </source>
</reference>
<dbReference type="Gene3D" id="3.40.50.12160">
    <property type="entry name" value="Methylthiotransferase, N-terminal domain"/>
    <property type="match status" value="1"/>
</dbReference>
<dbReference type="Gene3D" id="3.80.30.20">
    <property type="entry name" value="tm_1862 like domain"/>
    <property type="match status" value="1"/>
</dbReference>
<evidence type="ECO:0000256" key="2">
    <source>
        <dbReference type="ARBA" id="ARBA00022490"/>
    </source>
</evidence>
<organism evidence="11 12">
    <name type="scientific">Helicobacter mustelae (strain ATCC 43772 / CCUG 25715 / CIP 103759 / LMG 18044 / NCTC 12198 / R85-136P)</name>
    <name type="common">Campylobacter mustelae</name>
    <dbReference type="NCBI Taxonomy" id="679897"/>
    <lineage>
        <taxon>Bacteria</taxon>
        <taxon>Pseudomonadati</taxon>
        <taxon>Campylobacterota</taxon>
        <taxon>Epsilonproteobacteria</taxon>
        <taxon>Campylobacterales</taxon>
        <taxon>Helicobacteraceae</taxon>
        <taxon>Helicobacter</taxon>
    </lineage>
</organism>
<dbReference type="SFLD" id="SFLDG01061">
    <property type="entry name" value="methylthiotransferase"/>
    <property type="match status" value="1"/>
</dbReference>
<dbReference type="KEGG" id="hms:HMU11430"/>
<dbReference type="EMBL" id="FN555004">
    <property type="protein sequence ID" value="CBG40398.1"/>
    <property type="molecule type" value="Genomic_DNA"/>
</dbReference>
<dbReference type="PROSITE" id="PS01278">
    <property type="entry name" value="MTTASE_RADICAL"/>
    <property type="match status" value="1"/>
</dbReference>
<dbReference type="CDD" id="cd01335">
    <property type="entry name" value="Radical_SAM"/>
    <property type="match status" value="1"/>
</dbReference>
<dbReference type="Pfam" id="PF18693">
    <property type="entry name" value="TRAM_2"/>
    <property type="match status" value="1"/>
</dbReference>